<gene>
    <name evidence="1" type="ORF">D3879_15720</name>
</gene>
<sequence length="113" mass="13114">MFDLSKIQDIEVKYEYKKLGLTSYYSEINDKNSRTIAPNKETIRLTIQDDNLSDDNGIYQVIIKNKGDQYEIKGDYFVSPEIWYEASAIINEDHVLIISEDADEKMTIICHIA</sequence>
<dbReference type="EMBL" id="QYUR01000003">
    <property type="protein sequence ID" value="RJG11107.1"/>
    <property type="molecule type" value="Genomic_DNA"/>
</dbReference>
<evidence type="ECO:0000313" key="2">
    <source>
        <dbReference type="Proteomes" id="UP000284021"/>
    </source>
</evidence>
<dbReference type="AlphaFoldDB" id="A0A418XF96"/>
<comment type="caution">
    <text evidence="1">The sequence shown here is derived from an EMBL/GenBank/DDBJ whole genome shotgun (WGS) entry which is preliminary data.</text>
</comment>
<reference evidence="1 2" key="1">
    <citation type="submission" date="2018-09" db="EMBL/GenBank/DDBJ databases">
        <authorList>
            <person name="Zhu H."/>
        </authorList>
    </citation>
    <scope>NUCLEOTIDE SEQUENCE [LARGE SCALE GENOMIC DNA]</scope>
    <source>
        <strain evidence="1 2">K1S02-6</strain>
    </source>
</reference>
<organism evidence="1 2">
    <name type="scientific">Pseudomonas cavernicola</name>
    <dbReference type="NCBI Taxonomy" id="2320866"/>
    <lineage>
        <taxon>Bacteria</taxon>
        <taxon>Pseudomonadati</taxon>
        <taxon>Pseudomonadota</taxon>
        <taxon>Gammaproteobacteria</taxon>
        <taxon>Pseudomonadales</taxon>
        <taxon>Pseudomonadaceae</taxon>
        <taxon>Pseudomonas</taxon>
    </lineage>
</organism>
<accession>A0A418XF96</accession>
<evidence type="ECO:0000313" key="1">
    <source>
        <dbReference type="EMBL" id="RJG11107.1"/>
    </source>
</evidence>
<keyword evidence="2" id="KW-1185">Reference proteome</keyword>
<dbReference type="Proteomes" id="UP000284021">
    <property type="component" value="Unassembled WGS sequence"/>
</dbReference>
<dbReference type="RefSeq" id="WP_119955239.1">
    <property type="nucleotide sequence ID" value="NZ_QYUR01000003.1"/>
</dbReference>
<name>A0A418XF96_9PSED</name>
<proteinExistence type="predicted"/>
<protein>
    <submittedName>
        <fullName evidence="1">Uncharacterized protein</fullName>
    </submittedName>
</protein>